<keyword evidence="3" id="KW-1185">Reference proteome</keyword>
<organism evidence="2 3">
    <name type="scientific">Elysia marginata</name>
    <dbReference type="NCBI Taxonomy" id="1093978"/>
    <lineage>
        <taxon>Eukaryota</taxon>
        <taxon>Metazoa</taxon>
        <taxon>Spiralia</taxon>
        <taxon>Lophotrochozoa</taxon>
        <taxon>Mollusca</taxon>
        <taxon>Gastropoda</taxon>
        <taxon>Heterobranchia</taxon>
        <taxon>Euthyneura</taxon>
        <taxon>Panpulmonata</taxon>
        <taxon>Sacoglossa</taxon>
        <taxon>Placobranchoidea</taxon>
        <taxon>Plakobranchidae</taxon>
        <taxon>Elysia</taxon>
    </lineage>
</organism>
<reference evidence="2 3" key="1">
    <citation type="journal article" date="2021" name="Elife">
        <title>Chloroplast acquisition without the gene transfer in kleptoplastic sea slugs, Plakobranchus ocellatus.</title>
        <authorList>
            <person name="Maeda T."/>
            <person name="Takahashi S."/>
            <person name="Yoshida T."/>
            <person name="Shimamura S."/>
            <person name="Takaki Y."/>
            <person name="Nagai Y."/>
            <person name="Toyoda A."/>
            <person name="Suzuki Y."/>
            <person name="Arimoto A."/>
            <person name="Ishii H."/>
            <person name="Satoh N."/>
            <person name="Nishiyama T."/>
            <person name="Hasebe M."/>
            <person name="Maruyama T."/>
            <person name="Minagawa J."/>
            <person name="Obokata J."/>
            <person name="Shigenobu S."/>
        </authorList>
    </citation>
    <scope>NUCLEOTIDE SEQUENCE [LARGE SCALE GENOMIC DNA]</scope>
</reference>
<feature type="compositionally biased region" description="Polar residues" evidence="1">
    <location>
        <begin position="51"/>
        <end position="81"/>
    </location>
</feature>
<comment type="caution">
    <text evidence="2">The sequence shown here is derived from an EMBL/GenBank/DDBJ whole genome shotgun (WGS) entry which is preliminary data.</text>
</comment>
<accession>A0AAV4HTA3</accession>
<evidence type="ECO:0000256" key="1">
    <source>
        <dbReference type="SAM" id="MobiDB-lite"/>
    </source>
</evidence>
<protein>
    <submittedName>
        <fullName evidence="2">Uncharacterized protein</fullName>
    </submittedName>
</protein>
<dbReference type="AlphaFoldDB" id="A0AAV4HTA3"/>
<feature type="region of interest" description="Disordered" evidence="1">
    <location>
        <begin position="1"/>
        <end position="122"/>
    </location>
</feature>
<evidence type="ECO:0000313" key="2">
    <source>
        <dbReference type="EMBL" id="GFS00805.1"/>
    </source>
</evidence>
<name>A0AAV4HTA3_9GAST</name>
<dbReference type="Proteomes" id="UP000762676">
    <property type="component" value="Unassembled WGS sequence"/>
</dbReference>
<proteinExistence type="predicted"/>
<sequence length="122" mass="13861">MSNKQLTHGKKQRPSQNVRKGNTDRDHPPHRPPHRTTPGVLSHSDGETQDTRNTPRQPHTSTPNIDSSVALTETQHSQATPIQLRLQDIASHSQEEQRSPPRKNTVKNTKGPLDRWFQSENK</sequence>
<dbReference type="EMBL" id="BMAT01002183">
    <property type="protein sequence ID" value="GFS00805.1"/>
    <property type="molecule type" value="Genomic_DNA"/>
</dbReference>
<gene>
    <name evidence="2" type="ORF">ElyMa_001080200</name>
</gene>
<evidence type="ECO:0000313" key="3">
    <source>
        <dbReference type="Proteomes" id="UP000762676"/>
    </source>
</evidence>